<evidence type="ECO:0000256" key="1">
    <source>
        <dbReference type="SAM" id="MobiDB-lite"/>
    </source>
</evidence>
<dbReference type="SMART" id="SM00595">
    <property type="entry name" value="MADF"/>
    <property type="match status" value="1"/>
</dbReference>
<dbReference type="Pfam" id="PF10545">
    <property type="entry name" value="MADF_DNA_bdg"/>
    <property type="match status" value="1"/>
</dbReference>
<protein>
    <recommendedName>
        <fullName evidence="2">MADF domain-containing protein</fullName>
    </recommendedName>
</protein>
<proteinExistence type="predicted"/>
<dbReference type="PANTHER" id="PTHR21505:SF12">
    <property type="entry name" value="MADF DOMAIN-CONTAINING PROTEIN-RELATED"/>
    <property type="match status" value="1"/>
</dbReference>
<feature type="region of interest" description="Disordered" evidence="1">
    <location>
        <begin position="160"/>
        <end position="186"/>
    </location>
</feature>
<dbReference type="PANTHER" id="PTHR21505">
    <property type="entry name" value="MADF DOMAIN-CONTAINING PROTEIN-RELATED"/>
    <property type="match status" value="1"/>
</dbReference>
<sequence length="186" mass="21337">MDSNSSNSENNVWPKHEYDSDVDEELKICSKPHWNSENTMKLIKTLERDCKELWDTSHPLVKVRSARQAKLEFLANLFTTSPEEINRKIHNLRTQFNNELRKIKRRQCGPEGSGWEYFDSLMFMQRAPLESLGITGPVNLELAEFQANEEQIATVQSDITSNSNSKTHPGTAPYHDIPGNDTVGRF</sequence>
<keyword evidence="4" id="KW-1185">Reference proteome</keyword>
<gene>
    <name evidence="3" type="ORF">LNINA_LOCUS11268</name>
</gene>
<evidence type="ECO:0000313" key="4">
    <source>
        <dbReference type="Proteomes" id="UP001497472"/>
    </source>
</evidence>
<dbReference type="Proteomes" id="UP001497472">
    <property type="component" value="Unassembled WGS sequence"/>
</dbReference>
<comment type="caution">
    <text evidence="3">The sequence shown here is derived from an EMBL/GenBank/DDBJ whole genome shotgun (WGS) entry which is preliminary data.</text>
</comment>
<dbReference type="PROSITE" id="PS51029">
    <property type="entry name" value="MADF"/>
    <property type="match status" value="1"/>
</dbReference>
<dbReference type="InterPro" id="IPR006578">
    <property type="entry name" value="MADF-dom"/>
</dbReference>
<accession>A0AAV1JTP9</accession>
<dbReference type="AlphaFoldDB" id="A0AAV1JTP9"/>
<feature type="domain" description="MADF" evidence="2">
    <location>
        <begin position="42"/>
        <end position="129"/>
    </location>
</feature>
<organism evidence="3 4">
    <name type="scientific">Leptosia nina</name>
    <dbReference type="NCBI Taxonomy" id="320188"/>
    <lineage>
        <taxon>Eukaryota</taxon>
        <taxon>Metazoa</taxon>
        <taxon>Ecdysozoa</taxon>
        <taxon>Arthropoda</taxon>
        <taxon>Hexapoda</taxon>
        <taxon>Insecta</taxon>
        <taxon>Pterygota</taxon>
        <taxon>Neoptera</taxon>
        <taxon>Endopterygota</taxon>
        <taxon>Lepidoptera</taxon>
        <taxon>Glossata</taxon>
        <taxon>Ditrysia</taxon>
        <taxon>Papilionoidea</taxon>
        <taxon>Pieridae</taxon>
        <taxon>Pierinae</taxon>
        <taxon>Leptosia</taxon>
    </lineage>
</organism>
<reference evidence="3 4" key="1">
    <citation type="submission" date="2023-11" db="EMBL/GenBank/DDBJ databases">
        <authorList>
            <person name="Okamura Y."/>
        </authorList>
    </citation>
    <scope>NUCLEOTIDE SEQUENCE [LARGE SCALE GENOMIC DNA]</scope>
</reference>
<evidence type="ECO:0000313" key="3">
    <source>
        <dbReference type="EMBL" id="CAK1552206.1"/>
    </source>
</evidence>
<dbReference type="EMBL" id="CAVLEF010000132">
    <property type="protein sequence ID" value="CAK1552206.1"/>
    <property type="molecule type" value="Genomic_DNA"/>
</dbReference>
<evidence type="ECO:0000259" key="2">
    <source>
        <dbReference type="PROSITE" id="PS51029"/>
    </source>
</evidence>
<name>A0AAV1JTP9_9NEOP</name>